<comment type="caution">
    <text evidence="2">The sequence shown here is derived from an EMBL/GenBank/DDBJ whole genome shotgun (WGS) entry which is preliminary data.</text>
</comment>
<evidence type="ECO:0000256" key="1">
    <source>
        <dbReference type="SAM" id="Phobius"/>
    </source>
</evidence>
<sequence length="72" mass="7673">HVAKQGTGLAGFGKFTELKQRLLFTLGAMVVFRLGSFIPIPGVNPEAMTRMIEQGGGLLSMFNMFSGGALAR</sequence>
<feature type="non-terminal residue" evidence="2">
    <location>
        <position position="72"/>
    </location>
</feature>
<dbReference type="AlphaFoldDB" id="T1A2S6"/>
<reference evidence="2" key="1">
    <citation type="submission" date="2013-08" db="EMBL/GenBank/DDBJ databases">
        <authorList>
            <person name="Mendez C."/>
            <person name="Richter M."/>
            <person name="Ferrer M."/>
            <person name="Sanchez J."/>
        </authorList>
    </citation>
    <scope>NUCLEOTIDE SEQUENCE</scope>
</reference>
<dbReference type="SUPFAM" id="SSF103491">
    <property type="entry name" value="Preprotein translocase SecY subunit"/>
    <property type="match status" value="1"/>
</dbReference>
<name>T1A2S6_9ZZZZ</name>
<dbReference type="Gene3D" id="1.10.3370.10">
    <property type="entry name" value="SecY subunit domain"/>
    <property type="match status" value="1"/>
</dbReference>
<evidence type="ECO:0000313" key="2">
    <source>
        <dbReference type="EMBL" id="EQD51173.1"/>
    </source>
</evidence>
<keyword evidence="1" id="KW-0812">Transmembrane</keyword>
<organism evidence="2">
    <name type="scientific">mine drainage metagenome</name>
    <dbReference type="NCBI Taxonomy" id="410659"/>
    <lineage>
        <taxon>unclassified sequences</taxon>
        <taxon>metagenomes</taxon>
        <taxon>ecological metagenomes</taxon>
    </lineage>
</organism>
<dbReference type="InterPro" id="IPR023201">
    <property type="entry name" value="SecY_dom_sf"/>
</dbReference>
<feature type="non-terminal residue" evidence="2">
    <location>
        <position position="1"/>
    </location>
</feature>
<proteinExistence type="predicted"/>
<keyword evidence="1" id="KW-1133">Transmembrane helix</keyword>
<dbReference type="EMBL" id="AUZX01009623">
    <property type="protein sequence ID" value="EQD51173.1"/>
    <property type="molecule type" value="Genomic_DNA"/>
</dbReference>
<feature type="transmembrane region" description="Helical" evidence="1">
    <location>
        <begin position="22"/>
        <end position="40"/>
    </location>
</feature>
<keyword evidence="1" id="KW-0472">Membrane</keyword>
<accession>T1A2S6</accession>
<reference evidence="2" key="2">
    <citation type="journal article" date="2014" name="ISME J.">
        <title>Microbial stratification in low pH oxic and suboxic macroscopic growths along an acid mine drainage.</title>
        <authorList>
            <person name="Mendez-Garcia C."/>
            <person name="Mesa V."/>
            <person name="Sprenger R.R."/>
            <person name="Richter M."/>
            <person name="Diez M.S."/>
            <person name="Solano J."/>
            <person name="Bargiela R."/>
            <person name="Golyshina O.V."/>
            <person name="Manteca A."/>
            <person name="Ramos J.L."/>
            <person name="Gallego J.R."/>
            <person name="Llorente I."/>
            <person name="Martins Dos Santos V.A."/>
            <person name="Jensen O.N."/>
            <person name="Pelaez A.I."/>
            <person name="Sanchez J."/>
            <person name="Ferrer M."/>
        </authorList>
    </citation>
    <scope>NUCLEOTIDE SEQUENCE</scope>
</reference>
<protein>
    <submittedName>
        <fullName evidence="2">Preprotein translocase subunit SecY</fullName>
    </submittedName>
</protein>
<gene>
    <name evidence="2" type="ORF">B1A_13167</name>
</gene>